<comment type="caution">
    <text evidence="2">The sequence shown here is derived from an EMBL/GenBank/DDBJ whole genome shotgun (WGS) entry which is preliminary data.</text>
</comment>
<keyword evidence="3" id="KW-1185">Reference proteome</keyword>
<name>A0ABV9UCE3_9ACTN</name>
<evidence type="ECO:0008006" key="4">
    <source>
        <dbReference type="Google" id="ProtNLM"/>
    </source>
</evidence>
<feature type="region of interest" description="Disordered" evidence="1">
    <location>
        <begin position="119"/>
        <end position="166"/>
    </location>
</feature>
<accession>A0ABV9UCE3</accession>
<feature type="compositionally biased region" description="Polar residues" evidence="1">
    <location>
        <begin position="123"/>
        <end position="134"/>
    </location>
</feature>
<dbReference type="EMBL" id="JBHSIT010000024">
    <property type="protein sequence ID" value="MFC4914060.1"/>
    <property type="molecule type" value="Genomic_DNA"/>
</dbReference>
<gene>
    <name evidence="2" type="ORF">ACFPCY_42730</name>
</gene>
<proteinExistence type="predicted"/>
<dbReference type="RefSeq" id="WP_378265594.1">
    <property type="nucleotide sequence ID" value="NZ_JBHSIT010000024.1"/>
</dbReference>
<dbReference type="Proteomes" id="UP001595872">
    <property type="component" value="Unassembled WGS sequence"/>
</dbReference>
<protein>
    <recommendedName>
        <fullName evidence="4">Lipoprotein</fullName>
    </recommendedName>
</protein>
<evidence type="ECO:0000313" key="3">
    <source>
        <dbReference type="Proteomes" id="UP001595872"/>
    </source>
</evidence>
<evidence type="ECO:0000313" key="2">
    <source>
        <dbReference type="EMBL" id="MFC4914060.1"/>
    </source>
</evidence>
<reference evidence="3" key="1">
    <citation type="journal article" date="2019" name="Int. J. Syst. Evol. Microbiol.">
        <title>The Global Catalogue of Microorganisms (GCM) 10K type strain sequencing project: providing services to taxonomists for standard genome sequencing and annotation.</title>
        <authorList>
            <consortium name="The Broad Institute Genomics Platform"/>
            <consortium name="The Broad Institute Genome Sequencing Center for Infectious Disease"/>
            <person name="Wu L."/>
            <person name="Ma J."/>
        </authorList>
    </citation>
    <scope>NUCLEOTIDE SEQUENCE [LARGE SCALE GENOMIC DNA]</scope>
    <source>
        <strain evidence="3">KLKA75</strain>
    </source>
</reference>
<sequence length="166" mass="16901">MSRLGRAALVAVLGAGALGACGGGGDKAKSAGDNAPVKLAPLPKVRPADVKALVGRWDGAGRDYFQFKADGTGVWKKEGQTLWSGLAIPDGQGRSRFRFSWQGGDPKSSNYWGATVSDDGTKMTFSGTGQTYTKASGGKATGDKPTGDKPSGGTSPSGKPTTPKGH</sequence>
<organism evidence="2 3">
    <name type="scientific">Actinomadura gamaensis</name>
    <dbReference type="NCBI Taxonomy" id="1763541"/>
    <lineage>
        <taxon>Bacteria</taxon>
        <taxon>Bacillati</taxon>
        <taxon>Actinomycetota</taxon>
        <taxon>Actinomycetes</taxon>
        <taxon>Streptosporangiales</taxon>
        <taxon>Thermomonosporaceae</taxon>
        <taxon>Actinomadura</taxon>
    </lineage>
</organism>
<dbReference type="PROSITE" id="PS51257">
    <property type="entry name" value="PROKAR_LIPOPROTEIN"/>
    <property type="match status" value="1"/>
</dbReference>
<evidence type="ECO:0000256" key="1">
    <source>
        <dbReference type="SAM" id="MobiDB-lite"/>
    </source>
</evidence>